<dbReference type="EMBL" id="CAXKWB010007539">
    <property type="protein sequence ID" value="CAL4087675.1"/>
    <property type="molecule type" value="Genomic_DNA"/>
</dbReference>
<evidence type="ECO:0000313" key="2">
    <source>
        <dbReference type="Proteomes" id="UP001497623"/>
    </source>
</evidence>
<name>A0AAV2QI31_MEGNR</name>
<reference evidence="1 2" key="1">
    <citation type="submission" date="2024-05" db="EMBL/GenBank/DDBJ databases">
        <authorList>
            <person name="Wallberg A."/>
        </authorList>
    </citation>
    <scope>NUCLEOTIDE SEQUENCE [LARGE SCALE GENOMIC DNA]</scope>
</reference>
<keyword evidence="2" id="KW-1185">Reference proteome</keyword>
<dbReference type="SUPFAM" id="SSF52058">
    <property type="entry name" value="L domain-like"/>
    <property type="match status" value="1"/>
</dbReference>
<evidence type="ECO:0000313" key="1">
    <source>
        <dbReference type="EMBL" id="CAL4087675.1"/>
    </source>
</evidence>
<comment type="caution">
    <text evidence="1">The sequence shown here is derived from an EMBL/GenBank/DDBJ whole genome shotgun (WGS) entry which is preliminary data.</text>
</comment>
<protein>
    <submittedName>
        <fullName evidence="1">Uncharacterized protein</fullName>
    </submittedName>
</protein>
<proteinExistence type="predicted"/>
<dbReference type="InterPro" id="IPR032675">
    <property type="entry name" value="LRR_dom_sf"/>
</dbReference>
<gene>
    <name evidence="1" type="ORF">MNOR_LOCUS13280</name>
</gene>
<organism evidence="1 2">
    <name type="scientific">Meganyctiphanes norvegica</name>
    <name type="common">Northern krill</name>
    <name type="synonym">Thysanopoda norvegica</name>
    <dbReference type="NCBI Taxonomy" id="48144"/>
    <lineage>
        <taxon>Eukaryota</taxon>
        <taxon>Metazoa</taxon>
        <taxon>Ecdysozoa</taxon>
        <taxon>Arthropoda</taxon>
        <taxon>Crustacea</taxon>
        <taxon>Multicrustacea</taxon>
        <taxon>Malacostraca</taxon>
        <taxon>Eumalacostraca</taxon>
        <taxon>Eucarida</taxon>
        <taxon>Euphausiacea</taxon>
        <taxon>Euphausiidae</taxon>
        <taxon>Meganyctiphanes</taxon>
    </lineage>
</organism>
<sequence length="146" mass="16825">MPAGLLMSNPYLRKVNLRNNELEKIVALTILLMHPDAEIIDLKYSSTQFLELDAIIIDGPKSLFIDMAHTKIKKLEEYVWQPILEQNATINFEACDLECGCTSQWLPAREEFHPLVIEAWCYDGWLPALTKDDFIMRNKVNCTIVL</sequence>
<dbReference type="AlphaFoldDB" id="A0AAV2QI31"/>
<accession>A0AAV2QI31</accession>
<dbReference type="Gene3D" id="3.80.10.10">
    <property type="entry name" value="Ribonuclease Inhibitor"/>
    <property type="match status" value="1"/>
</dbReference>
<dbReference type="Proteomes" id="UP001497623">
    <property type="component" value="Unassembled WGS sequence"/>
</dbReference>